<dbReference type="OrthoDB" id="6258998at2759"/>
<dbReference type="PANTHER" id="PTHR18843">
    <property type="entry name" value="TORSIN-1A-INTERACTING PROTEIN"/>
    <property type="match status" value="1"/>
</dbReference>
<accession>A0A482W9Z4</accession>
<dbReference type="EMBL" id="QDEB01018120">
    <property type="protein sequence ID" value="RZC41333.1"/>
    <property type="molecule type" value="Genomic_DNA"/>
</dbReference>
<dbReference type="GO" id="GO:0061024">
    <property type="term" value="P:membrane organization"/>
    <property type="evidence" value="ECO:0007669"/>
    <property type="project" value="TreeGrafter"/>
</dbReference>
<feature type="transmembrane region" description="Helical" evidence="6">
    <location>
        <begin position="106"/>
        <end position="130"/>
    </location>
</feature>
<comment type="subcellular location">
    <subcellularLocation>
        <location evidence="1">Membrane</location>
    </subcellularLocation>
</comment>
<keyword evidence="4 6" id="KW-0472">Membrane</keyword>
<evidence type="ECO:0000313" key="8">
    <source>
        <dbReference type="Proteomes" id="UP000292052"/>
    </source>
</evidence>
<comment type="caution">
    <text evidence="7">The sequence shown here is derived from an EMBL/GenBank/DDBJ whole genome shotgun (WGS) entry which is preliminary data.</text>
</comment>
<organism evidence="7 8">
    <name type="scientific">Asbolus verrucosus</name>
    <name type="common">Desert ironclad beetle</name>
    <dbReference type="NCBI Taxonomy" id="1661398"/>
    <lineage>
        <taxon>Eukaryota</taxon>
        <taxon>Metazoa</taxon>
        <taxon>Ecdysozoa</taxon>
        <taxon>Arthropoda</taxon>
        <taxon>Hexapoda</taxon>
        <taxon>Insecta</taxon>
        <taxon>Pterygota</taxon>
        <taxon>Neoptera</taxon>
        <taxon>Endopterygota</taxon>
        <taxon>Coleoptera</taxon>
        <taxon>Polyphaga</taxon>
        <taxon>Cucujiformia</taxon>
        <taxon>Tenebrionidae</taxon>
        <taxon>Pimeliinae</taxon>
        <taxon>Asbolus</taxon>
    </lineage>
</organism>
<dbReference type="GO" id="GO:0016020">
    <property type="term" value="C:membrane"/>
    <property type="evidence" value="ECO:0007669"/>
    <property type="project" value="UniProtKB-SubCell"/>
</dbReference>
<dbReference type="InterPro" id="IPR038599">
    <property type="entry name" value="LAP1C-like_C_sf"/>
</dbReference>
<gene>
    <name evidence="7" type="ORF">BDFB_007084</name>
</gene>
<evidence type="ECO:0000313" key="7">
    <source>
        <dbReference type="EMBL" id="RZC41333.1"/>
    </source>
</evidence>
<keyword evidence="2 6" id="KW-0812">Transmembrane</keyword>
<dbReference type="InterPro" id="IPR008662">
    <property type="entry name" value="TOIP1/2"/>
</dbReference>
<evidence type="ECO:0000256" key="5">
    <source>
        <dbReference type="SAM" id="MobiDB-lite"/>
    </source>
</evidence>
<sequence length="323" mass="37645">METSNEQESIESHEDDENNEDQTDNKNDEDVSEYSEENSNDVLNEAIDDLENFLQREKEILFLDKQAESNYLRTVQSKRGHVSETLTSKDLSPPWKLFNNFKTYKGAYYASGFAIIFSIIIPVFLVHVHVANSEKKIDIQELKTNFPRQDEYLWLAFESGVQDVKYLNRPSTFILLYQEEAQKTLANLLQQLSKYAVCNIRDCSKEPIIITDGLLNSSEIVDDYGIMIHRYRDELQEKGVMIIKNLENVRGVSAQAFHSFCDEVTPLVDKSLFIFTMKVEKLHDHDKMKYVEDYFRNKWTDIKVDTYNALITRISSMVIEVMP</sequence>
<keyword evidence="8" id="KW-1185">Reference proteome</keyword>
<protein>
    <submittedName>
        <fullName evidence="7">LAP1C domain containing protein</fullName>
    </submittedName>
</protein>
<evidence type="ECO:0000256" key="3">
    <source>
        <dbReference type="ARBA" id="ARBA00022989"/>
    </source>
</evidence>
<dbReference type="GO" id="GO:0001671">
    <property type="term" value="F:ATPase activator activity"/>
    <property type="evidence" value="ECO:0007669"/>
    <property type="project" value="InterPro"/>
</dbReference>
<evidence type="ECO:0000256" key="1">
    <source>
        <dbReference type="ARBA" id="ARBA00004370"/>
    </source>
</evidence>
<keyword evidence="3 6" id="KW-1133">Transmembrane helix</keyword>
<dbReference type="Proteomes" id="UP000292052">
    <property type="component" value="Unassembled WGS sequence"/>
</dbReference>
<name>A0A482W9Z4_ASBVE</name>
<evidence type="ECO:0000256" key="2">
    <source>
        <dbReference type="ARBA" id="ARBA00022692"/>
    </source>
</evidence>
<feature type="compositionally biased region" description="Acidic residues" evidence="5">
    <location>
        <begin position="30"/>
        <end position="39"/>
    </location>
</feature>
<evidence type="ECO:0000256" key="4">
    <source>
        <dbReference type="ARBA" id="ARBA00023136"/>
    </source>
</evidence>
<proteinExistence type="predicted"/>
<dbReference type="PANTHER" id="PTHR18843:SF7">
    <property type="entry name" value="LAMINA-ASSOCIATED POLYPEPTIDE 1B ISOFORM 1-RELATED"/>
    <property type="match status" value="1"/>
</dbReference>
<dbReference type="Gene3D" id="3.40.50.12190">
    <property type="match status" value="1"/>
</dbReference>
<evidence type="ECO:0000256" key="6">
    <source>
        <dbReference type="SAM" id="Phobius"/>
    </source>
</evidence>
<feature type="compositionally biased region" description="Acidic residues" evidence="5">
    <location>
        <begin position="13"/>
        <end position="22"/>
    </location>
</feature>
<reference evidence="7 8" key="1">
    <citation type="submission" date="2017-03" db="EMBL/GenBank/DDBJ databases">
        <title>Genome of the blue death feigning beetle - Asbolus verrucosus.</title>
        <authorList>
            <person name="Rider S.D."/>
        </authorList>
    </citation>
    <scope>NUCLEOTIDE SEQUENCE [LARGE SCALE GENOMIC DNA]</scope>
    <source>
        <strain evidence="7">Butters</strain>
        <tissue evidence="7">Head and leg muscle</tissue>
    </source>
</reference>
<dbReference type="STRING" id="1661398.A0A482W9Z4"/>
<dbReference type="AlphaFoldDB" id="A0A482W9Z4"/>
<feature type="region of interest" description="Disordered" evidence="5">
    <location>
        <begin position="1"/>
        <end position="41"/>
    </location>
</feature>